<reference evidence="1" key="1">
    <citation type="journal article" date="2020" name="bioRxiv">
        <title>Hybrid origin of Populus tomentosa Carr. identified through genome sequencing and phylogenomic analysis.</title>
        <authorList>
            <person name="An X."/>
            <person name="Gao K."/>
            <person name="Chen Z."/>
            <person name="Li J."/>
            <person name="Yang X."/>
            <person name="Yang X."/>
            <person name="Zhou J."/>
            <person name="Guo T."/>
            <person name="Zhao T."/>
            <person name="Huang S."/>
            <person name="Miao D."/>
            <person name="Khan W.U."/>
            <person name="Rao P."/>
            <person name="Ye M."/>
            <person name="Lei B."/>
            <person name="Liao W."/>
            <person name="Wang J."/>
            <person name="Ji L."/>
            <person name="Li Y."/>
            <person name="Guo B."/>
            <person name="Mustafa N.S."/>
            <person name="Li S."/>
            <person name="Yun Q."/>
            <person name="Keller S.R."/>
            <person name="Mao J."/>
            <person name="Zhang R."/>
            <person name="Strauss S.H."/>
        </authorList>
    </citation>
    <scope>NUCLEOTIDE SEQUENCE</scope>
    <source>
        <strain evidence="1">GM15</strain>
        <tissue evidence="1">Leaf</tissue>
    </source>
</reference>
<protein>
    <submittedName>
        <fullName evidence="1">Uncharacterized protein</fullName>
    </submittedName>
</protein>
<accession>A0A8X7ZIB9</accession>
<organism evidence="1 2">
    <name type="scientific">Populus tomentosa</name>
    <name type="common">Chinese white poplar</name>
    <dbReference type="NCBI Taxonomy" id="118781"/>
    <lineage>
        <taxon>Eukaryota</taxon>
        <taxon>Viridiplantae</taxon>
        <taxon>Streptophyta</taxon>
        <taxon>Embryophyta</taxon>
        <taxon>Tracheophyta</taxon>
        <taxon>Spermatophyta</taxon>
        <taxon>Magnoliopsida</taxon>
        <taxon>eudicotyledons</taxon>
        <taxon>Gunneridae</taxon>
        <taxon>Pentapetalae</taxon>
        <taxon>rosids</taxon>
        <taxon>fabids</taxon>
        <taxon>Malpighiales</taxon>
        <taxon>Salicaceae</taxon>
        <taxon>Saliceae</taxon>
        <taxon>Populus</taxon>
    </lineage>
</organism>
<proteinExistence type="predicted"/>
<comment type="caution">
    <text evidence="1">The sequence shown here is derived from an EMBL/GenBank/DDBJ whole genome shotgun (WGS) entry which is preliminary data.</text>
</comment>
<keyword evidence="2" id="KW-1185">Reference proteome</keyword>
<dbReference type="EMBL" id="JAAWWB010000012">
    <property type="protein sequence ID" value="KAG6769305.1"/>
    <property type="molecule type" value="Genomic_DNA"/>
</dbReference>
<gene>
    <name evidence="1" type="ORF">POTOM_024929</name>
</gene>
<evidence type="ECO:0000313" key="1">
    <source>
        <dbReference type="EMBL" id="KAG6769305.1"/>
    </source>
</evidence>
<name>A0A8X7ZIB9_POPTO</name>
<sequence length="83" mass="9773">MSTREEERDLLVNTREIPSALYLYVKKWTAQLAILIQHAVNEVDALRKVWEMETNLNSWLNFQEKNQKYPFQCPSPSLIHVVG</sequence>
<evidence type="ECO:0000313" key="2">
    <source>
        <dbReference type="Proteomes" id="UP000886885"/>
    </source>
</evidence>
<dbReference type="AlphaFoldDB" id="A0A8X7ZIB9"/>
<dbReference type="Proteomes" id="UP000886885">
    <property type="component" value="Chromosome 6D"/>
</dbReference>